<protein>
    <recommendedName>
        <fullName evidence="12">Cyclic nucleotide-binding domain-containing protein</fullName>
    </recommendedName>
</protein>
<evidence type="ECO:0000256" key="2">
    <source>
        <dbReference type="ARBA" id="ARBA00022448"/>
    </source>
</evidence>
<dbReference type="Gene3D" id="2.60.120.10">
    <property type="entry name" value="Jelly Rolls"/>
    <property type="match status" value="1"/>
</dbReference>
<feature type="compositionally biased region" description="Polar residues" evidence="10">
    <location>
        <begin position="691"/>
        <end position="701"/>
    </location>
</feature>
<name>A0A814FE93_9BILA</name>
<evidence type="ECO:0000256" key="5">
    <source>
        <dbReference type="ARBA" id="ARBA00023065"/>
    </source>
</evidence>
<dbReference type="PANTHER" id="PTHR45638">
    <property type="entry name" value="CYCLIC NUCLEOTIDE-GATED CATION CHANNEL SUBUNIT A"/>
    <property type="match status" value="1"/>
</dbReference>
<dbReference type="PROSITE" id="PS50042">
    <property type="entry name" value="CNMP_BINDING_3"/>
    <property type="match status" value="1"/>
</dbReference>
<sequence length="794" mass="92480">MPLAALTPVLNDLLHKGSGGNPQNQSQQQLPNTNESSNTSEYLPKGSLLGQSTSVTNPLSLSSIDDNSHPFTTTKFKTSEASLKREDSFVRKFSNRFGYRGLGTMEFYLLFTFIFIFFFFGESSKRNLRINIEKDEPIKSRYLFIRRILRSSNYFVISTDESFLFYWLIVLNTFVLYNLWFAIVRQSFEPLQRDYAQIWEIIDYLADAIYFLDIIIQFRTGYLEQGLLVYDHYKLAMNYFHSSRFILDIISLTPLDLLQIKFGSIPILRFPRFFKVYRTFQLYYLQESRTVYPNTYRVLNLLHILLLLGHWLASFYFMVSKAEGFVGYWSYPKPIGNFSQLAKMYLRCLYWSTLTLTTIGDLPPPETNWQWLKNFTNKRAVFAITSYMIGIFVFSSIIGQVGNVITNRNASRLEFERLLDSAKQYMRSHNVPPEMQRRVQRWYDYSWSRGRMSGAGDVHSIKLLPDKLKTELALHVNLGTLKKVTIFQECQPEFLHDLVLKMRAYIFTPGDVICRKGEVAREMFIIADGVLEVVNEKNDVLTRLGTGDFFGEIGILNIDGANRRTADVRSVGYSELFSLSKEDVLEGCRDYPEAERKLYEYAQNRLGFEKAKKEAAEKMKSAFTTLTSIASCLTHNPMTTAPISTSIITKNNTPKENDDSNENEEKRIEQVSLCRHNRRITIGNRSRSKSRSSITNAPNLNCDNQEKPLLYQYSTSENFALNPLSRMHSMDLMSNIQLLINDRLNLVEHSYRERIAELQDQNERKDLRIKLLEQKIQKLQRTLLNRNRIWFEEE</sequence>
<evidence type="ECO:0000313" key="15">
    <source>
        <dbReference type="Proteomes" id="UP000663882"/>
    </source>
</evidence>
<keyword evidence="9" id="KW-0175">Coiled coil</keyword>
<feature type="compositionally biased region" description="Low complexity" evidence="10">
    <location>
        <begin position="21"/>
        <end position="32"/>
    </location>
</feature>
<proteinExistence type="predicted"/>
<feature type="transmembrane region" description="Helical" evidence="11">
    <location>
        <begin position="164"/>
        <end position="183"/>
    </location>
</feature>
<evidence type="ECO:0000256" key="8">
    <source>
        <dbReference type="ARBA" id="ARBA00023303"/>
    </source>
</evidence>
<feature type="compositionally biased region" description="Basic and acidic residues" evidence="10">
    <location>
        <begin position="653"/>
        <end position="669"/>
    </location>
</feature>
<dbReference type="InterPro" id="IPR005821">
    <property type="entry name" value="Ion_trans_dom"/>
</dbReference>
<comment type="caution">
    <text evidence="13">The sequence shown here is derived from an EMBL/GenBank/DDBJ whole genome shotgun (WGS) entry which is preliminary data.</text>
</comment>
<keyword evidence="3 11" id="KW-0812">Transmembrane</keyword>
<dbReference type="Gene3D" id="1.10.287.70">
    <property type="match status" value="1"/>
</dbReference>
<feature type="domain" description="Cyclic nucleotide-binding" evidence="12">
    <location>
        <begin position="486"/>
        <end position="605"/>
    </location>
</feature>
<dbReference type="EMBL" id="CAJNOU010001622">
    <property type="protein sequence ID" value="CAF1230965.1"/>
    <property type="molecule type" value="Genomic_DNA"/>
</dbReference>
<gene>
    <name evidence="13" type="ORF">RFH988_LOCUS13199</name>
    <name evidence="14" type="ORF">SEV965_LOCUS22695</name>
</gene>
<dbReference type="CDD" id="cd00038">
    <property type="entry name" value="CAP_ED"/>
    <property type="match status" value="1"/>
</dbReference>
<feature type="region of interest" description="Disordered" evidence="10">
    <location>
        <begin position="648"/>
        <end position="701"/>
    </location>
</feature>
<dbReference type="PRINTS" id="PR01463">
    <property type="entry name" value="EAGCHANLFMLY"/>
</dbReference>
<dbReference type="GO" id="GO:0005249">
    <property type="term" value="F:voltage-gated potassium channel activity"/>
    <property type="evidence" value="ECO:0007669"/>
    <property type="project" value="InterPro"/>
</dbReference>
<dbReference type="InterPro" id="IPR014710">
    <property type="entry name" value="RmlC-like_jellyroll"/>
</dbReference>
<feature type="transmembrane region" description="Helical" evidence="11">
    <location>
        <begin position="298"/>
        <end position="319"/>
    </location>
</feature>
<evidence type="ECO:0000256" key="11">
    <source>
        <dbReference type="SAM" id="Phobius"/>
    </source>
</evidence>
<evidence type="ECO:0000256" key="10">
    <source>
        <dbReference type="SAM" id="MobiDB-lite"/>
    </source>
</evidence>
<dbReference type="PANTHER" id="PTHR45638:SF7">
    <property type="entry name" value="CYCLIC NUCLEOTIDE-GATED ION CHANNEL-LIKE, ISOFORM E"/>
    <property type="match status" value="1"/>
</dbReference>
<keyword evidence="7" id="KW-1071">Ligand-gated ion channel</keyword>
<dbReference type="PROSITE" id="PS00889">
    <property type="entry name" value="CNMP_BINDING_2"/>
    <property type="match status" value="1"/>
</dbReference>
<feature type="transmembrane region" description="Helical" evidence="11">
    <location>
        <begin position="380"/>
        <end position="405"/>
    </location>
</feature>
<dbReference type="SUPFAM" id="SSF81324">
    <property type="entry name" value="Voltage-gated potassium channels"/>
    <property type="match status" value="1"/>
</dbReference>
<evidence type="ECO:0000313" key="14">
    <source>
        <dbReference type="EMBL" id="CAF1230965.1"/>
    </source>
</evidence>
<feature type="region of interest" description="Disordered" evidence="10">
    <location>
        <begin position="13"/>
        <end position="43"/>
    </location>
</feature>
<dbReference type="Pfam" id="PF00027">
    <property type="entry name" value="cNMP_binding"/>
    <property type="match status" value="1"/>
</dbReference>
<organism evidence="13 15">
    <name type="scientific">Rotaria sordida</name>
    <dbReference type="NCBI Taxonomy" id="392033"/>
    <lineage>
        <taxon>Eukaryota</taxon>
        <taxon>Metazoa</taxon>
        <taxon>Spiralia</taxon>
        <taxon>Gnathifera</taxon>
        <taxon>Rotifera</taxon>
        <taxon>Eurotatoria</taxon>
        <taxon>Bdelloidea</taxon>
        <taxon>Philodinida</taxon>
        <taxon>Philodinidae</taxon>
        <taxon>Rotaria</taxon>
    </lineage>
</organism>
<keyword evidence="4 11" id="KW-1133">Transmembrane helix</keyword>
<dbReference type="Gene3D" id="1.10.287.630">
    <property type="entry name" value="Helix hairpin bin"/>
    <property type="match status" value="1"/>
</dbReference>
<keyword evidence="8" id="KW-0407">Ion channel</keyword>
<dbReference type="InterPro" id="IPR003938">
    <property type="entry name" value="K_chnl_volt-dep_EAG/ELK/ERG"/>
</dbReference>
<dbReference type="InterPro" id="IPR018488">
    <property type="entry name" value="cNMP-bd_CS"/>
</dbReference>
<dbReference type="GO" id="GO:0016020">
    <property type="term" value="C:membrane"/>
    <property type="evidence" value="ECO:0007669"/>
    <property type="project" value="UniProtKB-SubCell"/>
</dbReference>
<evidence type="ECO:0000256" key="7">
    <source>
        <dbReference type="ARBA" id="ARBA00023286"/>
    </source>
</evidence>
<feature type="transmembrane region" description="Helical" evidence="11">
    <location>
        <begin position="101"/>
        <end position="120"/>
    </location>
</feature>
<evidence type="ECO:0000256" key="6">
    <source>
        <dbReference type="ARBA" id="ARBA00023136"/>
    </source>
</evidence>
<dbReference type="AlphaFoldDB" id="A0A814FE93"/>
<evidence type="ECO:0000259" key="12">
    <source>
        <dbReference type="PROSITE" id="PS50042"/>
    </source>
</evidence>
<dbReference type="EMBL" id="CAJNOO010000574">
    <property type="protein sequence ID" value="CAF0982107.1"/>
    <property type="molecule type" value="Genomic_DNA"/>
</dbReference>
<accession>A0A814FE93</accession>
<dbReference type="PROSITE" id="PS00888">
    <property type="entry name" value="CNMP_BINDING_1"/>
    <property type="match status" value="1"/>
</dbReference>
<keyword evidence="5" id="KW-0406">Ion transport</keyword>
<reference evidence="13" key="1">
    <citation type="submission" date="2021-02" db="EMBL/GenBank/DDBJ databases">
        <authorList>
            <person name="Nowell W R."/>
        </authorList>
    </citation>
    <scope>NUCLEOTIDE SEQUENCE</scope>
</reference>
<keyword evidence="6 11" id="KW-0472">Membrane</keyword>
<evidence type="ECO:0000256" key="3">
    <source>
        <dbReference type="ARBA" id="ARBA00022692"/>
    </source>
</evidence>
<evidence type="ECO:0000313" key="13">
    <source>
        <dbReference type="EMBL" id="CAF0982107.1"/>
    </source>
</evidence>
<feature type="coiled-coil region" evidence="9">
    <location>
        <begin position="741"/>
        <end position="789"/>
    </location>
</feature>
<keyword evidence="2" id="KW-0813">Transport</keyword>
<dbReference type="SMART" id="SM00100">
    <property type="entry name" value="cNMP"/>
    <property type="match status" value="1"/>
</dbReference>
<comment type="subcellular location">
    <subcellularLocation>
        <location evidence="1">Membrane</location>
        <topology evidence="1">Multi-pass membrane protein</topology>
    </subcellularLocation>
</comment>
<dbReference type="InterPro" id="IPR018490">
    <property type="entry name" value="cNMP-bd_dom_sf"/>
</dbReference>
<dbReference type="GO" id="GO:0005221">
    <property type="term" value="F:intracellularly cyclic nucleotide-activated monoatomic cation channel activity"/>
    <property type="evidence" value="ECO:0007669"/>
    <property type="project" value="InterPro"/>
</dbReference>
<evidence type="ECO:0000256" key="1">
    <source>
        <dbReference type="ARBA" id="ARBA00004141"/>
    </source>
</evidence>
<dbReference type="FunFam" id="1.10.287.630:FF:000001">
    <property type="entry name" value="Cyclic nucleotide-gated channel alpha 3"/>
    <property type="match status" value="1"/>
</dbReference>
<dbReference type="InterPro" id="IPR000595">
    <property type="entry name" value="cNMP-bd_dom"/>
</dbReference>
<evidence type="ECO:0000256" key="4">
    <source>
        <dbReference type="ARBA" id="ARBA00022989"/>
    </source>
</evidence>
<evidence type="ECO:0000256" key="9">
    <source>
        <dbReference type="SAM" id="Coils"/>
    </source>
</evidence>
<dbReference type="Proteomes" id="UP000663882">
    <property type="component" value="Unassembled WGS sequence"/>
</dbReference>
<dbReference type="GO" id="GO:0044877">
    <property type="term" value="F:protein-containing complex binding"/>
    <property type="evidence" value="ECO:0007669"/>
    <property type="project" value="TreeGrafter"/>
</dbReference>
<dbReference type="InterPro" id="IPR050866">
    <property type="entry name" value="CNG_cation_channel"/>
</dbReference>
<dbReference type="Pfam" id="PF00520">
    <property type="entry name" value="Ion_trans"/>
    <property type="match status" value="1"/>
</dbReference>
<dbReference type="OrthoDB" id="421226at2759"/>
<dbReference type="Proteomes" id="UP000663889">
    <property type="component" value="Unassembled WGS sequence"/>
</dbReference>
<dbReference type="SUPFAM" id="SSF51206">
    <property type="entry name" value="cAMP-binding domain-like"/>
    <property type="match status" value="1"/>
</dbReference>